<feature type="domain" description="GST C-terminal" evidence="5">
    <location>
        <begin position="84"/>
        <end position="205"/>
    </location>
</feature>
<dbReference type="CDD" id="cd03046">
    <property type="entry name" value="GST_N_GTT1_like"/>
    <property type="match status" value="1"/>
</dbReference>
<evidence type="ECO:0000259" key="4">
    <source>
        <dbReference type="PROSITE" id="PS50404"/>
    </source>
</evidence>
<evidence type="ECO:0000313" key="6">
    <source>
        <dbReference type="EMBL" id="AUX48408.1"/>
    </source>
</evidence>
<dbReference type="PANTHER" id="PTHR44051:SF8">
    <property type="entry name" value="GLUTATHIONE S-TRANSFERASE GSTA"/>
    <property type="match status" value="1"/>
</dbReference>
<dbReference type="InterPro" id="IPR004045">
    <property type="entry name" value="Glutathione_S-Trfase_N"/>
</dbReference>
<dbReference type="PROSITE" id="PS50405">
    <property type="entry name" value="GST_CTER"/>
    <property type="match status" value="1"/>
</dbReference>
<dbReference type="RefSeq" id="WP_104986273.1">
    <property type="nucleotide sequence ID" value="NZ_CP012673.1"/>
</dbReference>
<dbReference type="EMBL" id="CP012673">
    <property type="protein sequence ID" value="AUX48408.1"/>
    <property type="molecule type" value="Genomic_DNA"/>
</dbReference>
<dbReference type="Proteomes" id="UP000238348">
    <property type="component" value="Chromosome"/>
</dbReference>
<dbReference type="InterPro" id="IPR004046">
    <property type="entry name" value="GST_C"/>
</dbReference>
<evidence type="ECO:0000259" key="5">
    <source>
        <dbReference type="PROSITE" id="PS50405"/>
    </source>
</evidence>
<comment type="similarity">
    <text evidence="1 3">Belongs to the GST superfamily.</text>
</comment>
<dbReference type="Pfam" id="PF00043">
    <property type="entry name" value="GST_C"/>
    <property type="match status" value="1"/>
</dbReference>
<dbReference type="FunFam" id="3.40.30.10:FF:000039">
    <property type="entry name" value="Glutathione S-transferase domain"/>
    <property type="match status" value="1"/>
</dbReference>
<dbReference type="PANTHER" id="PTHR44051">
    <property type="entry name" value="GLUTATHIONE S-TRANSFERASE-RELATED"/>
    <property type="match status" value="1"/>
</dbReference>
<dbReference type="CDD" id="cd03207">
    <property type="entry name" value="GST_C_8"/>
    <property type="match status" value="1"/>
</dbReference>
<dbReference type="SUPFAM" id="SSF47616">
    <property type="entry name" value="GST C-terminal domain-like"/>
    <property type="match status" value="1"/>
</dbReference>
<gene>
    <name evidence="6" type="primary">gst</name>
    <name evidence="6" type="ORF">SOCE26_099420</name>
</gene>
<reference evidence="6 7" key="1">
    <citation type="submission" date="2015-09" db="EMBL/GenBank/DDBJ databases">
        <title>Sorangium comparison.</title>
        <authorList>
            <person name="Zaburannyi N."/>
            <person name="Bunk B."/>
            <person name="Overmann J."/>
            <person name="Mueller R."/>
        </authorList>
    </citation>
    <scope>NUCLEOTIDE SEQUENCE [LARGE SCALE GENOMIC DNA]</scope>
    <source>
        <strain evidence="6 7">So ce26</strain>
    </source>
</reference>
<feature type="domain" description="GST N-terminal" evidence="4">
    <location>
        <begin position="1"/>
        <end position="79"/>
    </location>
</feature>
<name>A0A2L0F9Z4_SORCE</name>
<evidence type="ECO:0000256" key="3">
    <source>
        <dbReference type="RuleBase" id="RU003494"/>
    </source>
</evidence>
<dbReference type="InterPro" id="IPR010987">
    <property type="entry name" value="Glutathione-S-Trfase_C-like"/>
</dbReference>
<dbReference type="SFLD" id="SFLDG00358">
    <property type="entry name" value="Main_(cytGST)"/>
    <property type="match status" value="1"/>
</dbReference>
<sequence>MKLYEFPPTRSIRARWTLQELGVDFEAIEVNLVAGDHHRPEFRKINPAGKVPALVDGDFVVTESVAIALYLAEKYPQKRLLPTDLRQRAEVDRWLLFTVTELEQPLQRIVRHTSLYPEALRQPAEVDLAGREFKEMAAVLEGHMQGRQFVVGDGVTVADFVLAYTLDWGNEAKLLGDCPKLISYMERMYARPNAAPRIAQAVASLAAR</sequence>
<dbReference type="SFLD" id="SFLDG01150">
    <property type="entry name" value="Main.1:_Beta-like"/>
    <property type="match status" value="1"/>
</dbReference>
<evidence type="ECO:0000256" key="2">
    <source>
        <dbReference type="ARBA" id="ARBA00022679"/>
    </source>
</evidence>
<dbReference type="InterPro" id="IPR036249">
    <property type="entry name" value="Thioredoxin-like_sf"/>
</dbReference>
<accession>A0A2L0F9Z4</accession>
<evidence type="ECO:0000313" key="7">
    <source>
        <dbReference type="Proteomes" id="UP000238348"/>
    </source>
</evidence>
<dbReference type="AlphaFoldDB" id="A0A2L0F9Z4"/>
<proteinExistence type="inferred from homology"/>
<dbReference type="InterPro" id="IPR036282">
    <property type="entry name" value="Glutathione-S-Trfase_C_sf"/>
</dbReference>
<dbReference type="GO" id="GO:0016740">
    <property type="term" value="F:transferase activity"/>
    <property type="evidence" value="ECO:0007669"/>
    <property type="project" value="UniProtKB-KW"/>
</dbReference>
<dbReference type="Pfam" id="PF02798">
    <property type="entry name" value="GST_N"/>
    <property type="match status" value="1"/>
</dbReference>
<dbReference type="Gene3D" id="3.40.30.10">
    <property type="entry name" value="Glutaredoxin"/>
    <property type="match status" value="1"/>
</dbReference>
<evidence type="ECO:0000256" key="1">
    <source>
        <dbReference type="ARBA" id="ARBA00007409"/>
    </source>
</evidence>
<keyword evidence="2 6" id="KW-0808">Transferase</keyword>
<dbReference type="SUPFAM" id="SSF52833">
    <property type="entry name" value="Thioredoxin-like"/>
    <property type="match status" value="1"/>
</dbReference>
<dbReference type="SFLD" id="SFLDS00019">
    <property type="entry name" value="Glutathione_Transferase_(cytos"/>
    <property type="match status" value="1"/>
</dbReference>
<organism evidence="6 7">
    <name type="scientific">Sorangium cellulosum</name>
    <name type="common">Polyangium cellulosum</name>
    <dbReference type="NCBI Taxonomy" id="56"/>
    <lineage>
        <taxon>Bacteria</taxon>
        <taxon>Pseudomonadati</taxon>
        <taxon>Myxococcota</taxon>
        <taxon>Polyangia</taxon>
        <taxon>Polyangiales</taxon>
        <taxon>Polyangiaceae</taxon>
        <taxon>Sorangium</taxon>
    </lineage>
</organism>
<dbReference type="OrthoDB" id="5740960at2"/>
<dbReference type="InterPro" id="IPR040079">
    <property type="entry name" value="Glutathione_S-Trfase"/>
</dbReference>
<protein>
    <submittedName>
        <fullName evidence="6">Glutathione S-transferase</fullName>
    </submittedName>
</protein>
<dbReference type="Gene3D" id="1.20.1050.10">
    <property type="match status" value="1"/>
</dbReference>
<dbReference type="PROSITE" id="PS50404">
    <property type="entry name" value="GST_NTER"/>
    <property type="match status" value="1"/>
</dbReference>